<evidence type="ECO:0000313" key="2">
    <source>
        <dbReference type="Proteomes" id="UP000494206"/>
    </source>
</evidence>
<dbReference type="EMBL" id="CADEPM010000004">
    <property type="protein sequence ID" value="CAB3404559.1"/>
    <property type="molecule type" value="Genomic_DNA"/>
</dbReference>
<proteinExistence type="predicted"/>
<name>A0A8S1ETE1_9PELO</name>
<evidence type="ECO:0000313" key="1">
    <source>
        <dbReference type="EMBL" id="CAB3404559.1"/>
    </source>
</evidence>
<comment type="caution">
    <text evidence="1">The sequence shown here is derived from an EMBL/GenBank/DDBJ whole genome shotgun (WGS) entry which is preliminary data.</text>
</comment>
<gene>
    <name evidence="1" type="ORF">CBOVIS_LOCUS6875</name>
</gene>
<dbReference type="AlphaFoldDB" id="A0A8S1ETE1"/>
<reference evidence="1 2" key="1">
    <citation type="submission" date="2020-04" db="EMBL/GenBank/DDBJ databases">
        <authorList>
            <person name="Laetsch R D."/>
            <person name="Stevens L."/>
            <person name="Kumar S."/>
            <person name="Blaxter L. M."/>
        </authorList>
    </citation>
    <scope>NUCLEOTIDE SEQUENCE [LARGE SCALE GENOMIC DNA]</scope>
</reference>
<protein>
    <submittedName>
        <fullName evidence="1">Uncharacterized protein</fullName>
    </submittedName>
</protein>
<keyword evidence="2" id="KW-1185">Reference proteome</keyword>
<accession>A0A8S1ETE1</accession>
<sequence length="188" mass="21646">MDEETRKGLSKLLHVPAPRKMTSEELNSLIVFFGTQPARPALSDILQFFNKLFNGSGAFVEMEPRLCNPYFFIPLTINGMMPMPNGHRCDANGICELLNVRSRNSVVATVQLPPEVQMYPDNMENHYYRFFLDYKNDLITSKPLQFKSFILGGDRVRIFFDGVDQFHNIVMREIAEKNCAIDPELFDE</sequence>
<dbReference type="Proteomes" id="UP000494206">
    <property type="component" value="Unassembled WGS sequence"/>
</dbReference>
<organism evidence="1 2">
    <name type="scientific">Caenorhabditis bovis</name>
    <dbReference type="NCBI Taxonomy" id="2654633"/>
    <lineage>
        <taxon>Eukaryota</taxon>
        <taxon>Metazoa</taxon>
        <taxon>Ecdysozoa</taxon>
        <taxon>Nematoda</taxon>
        <taxon>Chromadorea</taxon>
        <taxon>Rhabditida</taxon>
        <taxon>Rhabditina</taxon>
        <taxon>Rhabditomorpha</taxon>
        <taxon>Rhabditoidea</taxon>
        <taxon>Rhabditidae</taxon>
        <taxon>Peloderinae</taxon>
        <taxon>Caenorhabditis</taxon>
    </lineage>
</organism>